<dbReference type="Proteomes" id="UP001055172">
    <property type="component" value="Unassembled WGS sequence"/>
</dbReference>
<proteinExistence type="predicted"/>
<comment type="caution">
    <text evidence="2">The sequence shown here is derived from an EMBL/GenBank/DDBJ whole genome shotgun (WGS) entry which is preliminary data.</text>
</comment>
<reference evidence="2 3" key="1">
    <citation type="submission" date="2021-07" db="EMBL/GenBank/DDBJ databases">
        <title>Genome data of Colletotrichum spaethianum.</title>
        <authorList>
            <person name="Utami Y.D."/>
            <person name="Hiruma K."/>
        </authorList>
    </citation>
    <scope>NUCLEOTIDE SEQUENCE [LARGE SCALE GENOMIC DNA]</scope>
    <source>
        <strain evidence="2 3">MAFF 242679</strain>
    </source>
</reference>
<evidence type="ECO:0000313" key="2">
    <source>
        <dbReference type="EMBL" id="GJC90443.1"/>
    </source>
</evidence>
<feature type="domain" description="DUF6603" evidence="1">
    <location>
        <begin position="2"/>
        <end position="111"/>
    </location>
</feature>
<name>A0AA37H2M4_9PEZI</name>
<gene>
    <name evidence="2" type="ORF">ColLi_13281</name>
</gene>
<dbReference type="InterPro" id="IPR046538">
    <property type="entry name" value="DUF6603"/>
</dbReference>
<evidence type="ECO:0000313" key="3">
    <source>
        <dbReference type="Proteomes" id="UP001055172"/>
    </source>
</evidence>
<dbReference type="Pfam" id="PF20248">
    <property type="entry name" value="DUF6603"/>
    <property type="match status" value="1"/>
</dbReference>
<organism evidence="2 3">
    <name type="scientific">Colletotrichum liriopes</name>
    <dbReference type="NCBI Taxonomy" id="708192"/>
    <lineage>
        <taxon>Eukaryota</taxon>
        <taxon>Fungi</taxon>
        <taxon>Dikarya</taxon>
        <taxon>Ascomycota</taxon>
        <taxon>Pezizomycotina</taxon>
        <taxon>Sordariomycetes</taxon>
        <taxon>Hypocreomycetidae</taxon>
        <taxon>Glomerellales</taxon>
        <taxon>Glomerellaceae</taxon>
        <taxon>Colletotrichum</taxon>
        <taxon>Colletotrichum spaethianum species complex</taxon>
    </lineage>
</organism>
<accession>A0AA37H2M4</accession>
<sequence>MEGLTAFFQEAAADAGGRFNPQEGWNGHIYVGGITIGFVPWLFQAAGFCGKVEDPKDVSRLFTTTLAYAILRGPLITLEFATISGITGGFGYNVDIKMPTVTEVPKFPFLNPPSGDNTTLAEIL</sequence>
<dbReference type="EMBL" id="BPPX01000053">
    <property type="protein sequence ID" value="GJC90443.1"/>
    <property type="molecule type" value="Genomic_DNA"/>
</dbReference>
<evidence type="ECO:0000259" key="1">
    <source>
        <dbReference type="Pfam" id="PF20248"/>
    </source>
</evidence>
<keyword evidence="3" id="KW-1185">Reference proteome</keyword>
<dbReference type="AlphaFoldDB" id="A0AA37H2M4"/>
<protein>
    <recommendedName>
        <fullName evidence="1">DUF6603 domain-containing protein</fullName>
    </recommendedName>
</protein>